<name>A0A5B6YYC5_DAVIN</name>
<organism evidence="2">
    <name type="scientific">Davidia involucrata</name>
    <name type="common">Dove tree</name>
    <dbReference type="NCBI Taxonomy" id="16924"/>
    <lineage>
        <taxon>Eukaryota</taxon>
        <taxon>Viridiplantae</taxon>
        <taxon>Streptophyta</taxon>
        <taxon>Embryophyta</taxon>
        <taxon>Tracheophyta</taxon>
        <taxon>Spermatophyta</taxon>
        <taxon>Magnoliopsida</taxon>
        <taxon>eudicotyledons</taxon>
        <taxon>Gunneridae</taxon>
        <taxon>Pentapetalae</taxon>
        <taxon>asterids</taxon>
        <taxon>Cornales</taxon>
        <taxon>Nyssaceae</taxon>
        <taxon>Davidia</taxon>
    </lineage>
</organism>
<feature type="region of interest" description="Disordered" evidence="1">
    <location>
        <begin position="116"/>
        <end position="136"/>
    </location>
</feature>
<dbReference type="AlphaFoldDB" id="A0A5B6YYC5"/>
<proteinExistence type="predicted"/>
<protein>
    <submittedName>
        <fullName evidence="2">Uncharacterized protein</fullName>
    </submittedName>
</protein>
<evidence type="ECO:0000313" key="2">
    <source>
        <dbReference type="EMBL" id="MPA36781.1"/>
    </source>
</evidence>
<dbReference type="EMBL" id="GHES01006222">
    <property type="protein sequence ID" value="MPA36781.1"/>
    <property type="molecule type" value="Transcribed_RNA"/>
</dbReference>
<evidence type="ECO:0000256" key="1">
    <source>
        <dbReference type="SAM" id="MobiDB-lite"/>
    </source>
</evidence>
<sequence length="198" mass="22123">MATGHPKQSMDEKLVSVITLAGENRGASMQLCSESAKRDGSVSVHIQREYKSNPDESLEATTDGEGSSRDSNTINDEDQATKAYVNSNIQGINNSLVFNSSVTERNPGVHLVFSRNRTEESTKSSDNRTESLETRKAEFNITPAQKLTYEPVVKRRCLRGLFMESSDSDPDNPEKPWCLGCYYSCGYKSKDKRYLLFS</sequence>
<accession>A0A5B6YYC5</accession>
<feature type="compositionally biased region" description="Basic and acidic residues" evidence="1">
    <location>
        <begin position="35"/>
        <end position="54"/>
    </location>
</feature>
<gene>
    <name evidence="2" type="ORF">Din_006222</name>
</gene>
<feature type="region of interest" description="Disordered" evidence="1">
    <location>
        <begin position="33"/>
        <end position="74"/>
    </location>
</feature>
<dbReference type="PANTHER" id="PTHR33472:SF24">
    <property type="entry name" value="VEGETATIVE CELL WALL PROTEIN GP1-LIKE"/>
    <property type="match status" value="1"/>
</dbReference>
<dbReference type="PANTHER" id="PTHR33472">
    <property type="entry name" value="OS01G0106600 PROTEIN"/>
    <property type="match status" value="1"/>
</dbReference>
<reference evidence="2" key="1">
    <citation type="submission" date="2019-08" db="EMBL/GenBank/DDBJ databases">
        <title>Reference gene set and small RNA set construction with multiple tissues from Davidia involucrata Baill.</title>
        <authorList>
            <person name="Yang H."/>
            <person name="Zhou C."/>
            <person name="Li G."/>
            <person name="Wang J."/>
            <person name="Gao P."/>
            <person name="Wang M."/>
            <person name="Wang R."/>
            <person name="Zhao Y."/>
        </authorList>
    </citation>
    <scope>NUCLEOTIDE SEQUENCE</scope>
    <source>
        <tissue evidence="2">Mixed with DoveR01_LX</tissue>
    </source>
</reference>